<dbReference type="AlphaFoldDB" id="A0A3S3VY78"/>
<feature type="domain" description="DUF6455" evidence="1">
    <location>
        <begin position="9"/>
        <end position="83"/>
    </location>
</feature>
<evidence type="ECO:0000259" key="1">
    <source>
        <dbReference type="Pfam" id="PF20056"/>
    </source>
</evidence>
<dbReference type="EMBL" id="SBLC01000003">
    <property type="protein sequence ID" value="RWY44349.1"/>
    <property type="molecule type" value="Genomic_DNA"/>
</dbReference>
<dbReference type="InterPro" id="IPR045601">
    <property type="entry name" value="DUF6455"/>
</dbReference>
<dbReference type="RefSeq" id="WP_128486711.1">
    <property type="nucleotide sequence ID" value="NZ_JBHLXB010000170.1"/>
</dbReference>
<keyword evidence="3" id="KW-1185">Reference proteome</keyword>
<protein>
    <recommendedName>
        <fullName evidence="1">DUF6455 domain-containing protein</fullName>
    </recommendedName>
</protein>
<organism evidence="2 3">
    <name type="scientific">Falsigemmobacter intermedius</name>
    <dbReference type="NCBI Taxonomy" id="1553448"/>
    <lineage>
        <taxon>Bacteria</taxon>
        <taxon>Pseudomonadati</taxon>
        <taxon>Pseudomonadota</taxon>
        <taxon>Alphaproteobacteria</taxon>
        <taxon>Rhodobacterales</taxon>
        <taxon>Paracoccaceae</taxon>
        <taxon>Falsigemmobacter</taxon>
    </lineage>
</organism>
<dbReference type="OrthoDB" id="7961152at2"/>
<reference evidence="2 3" key="1">
    <citation type="journal article" date="2015" name="Int. J. Syst. Evol. Microbiol.">
        <title>Gemmobacter intermedius sp. nov., isolated from a white stork (Ciconia ciconia).</title>
        <authorList>
            <person name="Kampfer P."/>
            <person name="Jerzak L."/>
            <person name="Wilharm G."/>
            <person name="Golke J."/>
            <person name="Busse H.J."/>
            <person name="Glaeser S.P."/>
        </authorList>
    </citation>
    <scope>NUCLEOTIDE SEQUENCE [LARGE SCALE GENOMIC DNA]</scope>
    <source>
        <strain evidence="2 3">119/4</strain>
    </source>
</reference>
<evidence type="ECO:0000313" key="3">
    <source>
        <dbReference type="Proteomes" id="UP000287168"/>
    </source>
</evidence>
<evidence type="ECO:0000313" key="2">
    <source>
        <dbReference type="EMBL" id="RWY44349.1"/>
    </source>
</evidence>
<dbReference type="Pfam" id="PF20056">
    <property type="entry name" value="DUF6455"/>
    <property type="match status" value="1"/>
</dbReference>
<name>A0A3S3VY78_9RHOB</name>
<comment type="caution">
    <text evidence="2">The sequence shown here is derived from an EMBL/GenBank/DDBJ whole genome shotgun (WGS) entry which is preliminary data.</text>
</comment>
<accession>A0A3S3VY78</accession>
<dbReference type="Proteomes" id="UP000287168">
    <property type="component" value="Unassembled WGS sequence"/>
</dbReference>
<sequence length="85" mass="9331">MKLFRRPDNLTRMNRMAKAVGLDLNAEAEQGRLSPAEVRLASHRCGECSGTLECRIWLQAREDQAAEPPGYCPNAALYKGLKAGG</sequence>
<proteinExistence type="predicted"/>
<gene>
    <name evidence="2" type="ORF">EP867_02955</name>
</gene>